<comment type="caution">
    <text evidence="11">The sequence shown here is derived from an EMBL/GenBank/DDBJ whole genome shotgun (WGS) entry which is preliminary data.</text>
</comment>
<evidence type="ECO:0000256" key="9">
    <source>
        <dbReference type="SAM" id="MobiDB-lite"/>
    </source>
</evidence>
<feature type="domain" description="Nanos-type" evidence="10">
    <location>
        <begin position="88"/>
        <end position="142"/>
    </location>
</feature>
<keyword evidence="12" id="KW-1185">Reference proteome</keyword>
<dbReference type="InterPro" id="IPR038129">
    <property type="entry name" value="Nanos_sf"/>
</dbReference>
<evidence type="ECO:0000313" key="11">
    <source>
        <dbReference type="EMBL" id="KAG2471058.1"/>
    </source>
</evidence>
<evidence type="ECO:0000256" key="3">
    <source>
        <dbReference type="ARBA" id="ARBA00022723"/>
    </source>
</evidence>
<evidence type="ECO:0000256" key="7">
    <source>
        <dbReference type="ARBA" id="ARBA00022884"/>
    </source>
</evidence>
<dbReference type="GO" id="GO:0005737">
    <property type="term" value="C:cytoplasm"/>
    <property type="evidence" value="ECO:0007669"/>
    <property type="project" value="UniProtKB-SubCell"/>
</dbReference>
<evidence type="ECO:0000256" key="2">
    <source>
        <dbReference type="ARBA" id="ARBA00022490"/>
    </source>
</evidence>
<protein>
    <submittedName>
        <fullName evidence="11">NANO2 protein</fullName>
    </submittedName>
</protein>
<gene>
    <name evidence="11" type="primary">Nanos2_1</name>
    <name evidence="11" type="ORF">GTO96_0006550</name>
</gene>
<keyword evidence="4 8" id="KW-0863">Zinc-finger</keyword>
<evidence type="ECO:0000256" key="5">
    <source>
        <dbReference type="ARBA" id="ARBA00022833"/>
    </source>
</evidence>
<accession>A0A8X8BUK6</accession>
<evidence type="ECO:0000259" key="10">
    <source>
        <dbReference type="PROSITE" id="PS51522"/>
    </source>
</evidence>
<keyword evidence="7 8" id="KW-0694">RNA-binding</keyword>
<dbReference type="OrthoDB" id="5864971at2759"/>
<feature type="non-terminal residue" evidence="11">
    <location>
        <position position="1"/>
    </location>
</feature>
<dbReference type="GO" id="GO:0003723">
    <property type="term" value="F:RNA binding"/>
    <property type="evidence" value="ECO:0007669"/>
    <property type="project" value="UniProtKB-UniRule"/>
</dbReference>
<evidence type="ECO:0000313" key="12">
    <source>
        <dbReference type="Proteomes" id="UP000886611"/>
    </source>
</evidence>
<evidence type="ECO:0000256" key="6">
    <source>
        <dbReference type="ARBA" id="ARBA00022845"/>
    </source>
</evidence>
<dbReference type="Proteomes" id="UP000886611">
    <property type="component" value="Unassembled WGS sequence"/>
</dbReference>
<feature type="compositionally biased region" description="Polar residues" evidence="9">
    <location>
        <begin position="60"/>
        <end position="75"/>
    </location>
</feature>
<evidence type="ECO:0000256" key="1">
    <source>
        <dbReference type="ARBA" id="ARBA00004496"/>
    </source>
</evidence>
<dbReference type="AlphaFoldDB" id="A0A8X8BUK6"/>
<name>A0A8X8BUK6_POLSE</name>
<comment type="similarity">
    <text evidence="8">Belongs to the nanos family.</text>
</comment>
<dbReference type="PANTHER" id="PTHR12887">
    <property type="entry name" value="NANOS PROTEIN"/>
    <property type="match status" value="1"/>
</dbReference>
<dbReference type="Pfam" id="PF05741">
    <property type="entry name" value="zf-nanos"/>
    <property type="match status" value="1"/>
</dbReference>
<feature type="non-terminal residue" evidence="11">
    <location>
        <position position="155"/>
    </location>
</feature>
<keyword evidence="2" id="KW-0963">Cytoplasm</keyword>
<reference evidence="11 12" key="1">
    <citation type="journal article" date="2021" name="Cell">
        <title>Tracing the genetic footprints of vertebrate landing in non-teleost ray-finned fishes.</title>
        <authorList>
            <person name="Bi X."/>
            <person name="Wang K."/>
            <person name="Yang L."/>
            <person name="Pan H."/>
            <person name="Jiang H."/>
            <person name="Wei Q."/>
            <person name="Fang M."/>
            <person name="Yu H."/>
            <person name="Zhu C."/>
            <person name="Cai Y."/>
            <person name="He Y."/>
            <person name="Gan X."/>
            <person name="Zeng H."/>
            <person name="Yu D."/>
            <person name="Zhu Y."/>
            <person name="Jiang H."/>
            <person name="Qiu Q."/>
            <person name="Yang H."/>
            <person name="Zhang Y.E."/>
            <person name="Wang W."/>
            <person name="Zhu M."/>
            <person name="He S."/>
            <person name="Zhang G."/>
        </authorList>
    </citation>
    <scope>NUCLEOTIDE SEQUENCE [LARGE SCALE GENOMIC DNA]</scope>
    <source>
        <strain evidence="11">Bchr_013</strain>
    </source>
</reference>
<feature type="region of interest" description="Disordered" evidence="9">
    <location>
        <begin position="29"/>
        <end position="82"/>
    </location>
</feature>
<dbReference type="EMBL" id="JAATIS010000094">
    <property type="protein sequence ID" value="KAG2471058.1"/>
    <property type="molecule type" value="Genomic_DNA"/>
</dbReference>
<organism evidence="11 12">
    <name type="scientific">Polypterus senegalus</name>
    <name type="common">Senegal bichir</name>
    <dbReference type="NCBI Taxonomy" id="55291"/>
    <lineage>
        <taxon>Eukaryota</taxon>
        <taxon>Metazoa</taxon>
        <taxon>Chordata</taxon>
        <taxon>Craniata</taxon>
        <taxon>Vertebrata</taxon>
        <taxon>Euteleostomi</taxon>
        <taxon>Actinopterygii</taxon>
        <taxon>Polypteriformes</taxon>
        <taxon>Polypteridae</taxon>
        <taxon>Polypterus</taxon>
    </lineage>
</organism>
<dbReference type="PROSITE" id="PS51522">
    <property type="entry name" value="ZF_NANOS"/>
    <property type="match status" value="1"/>
</dbReference>
<keyword evidence="5" id="KW-0862">Zinc</keyword>
<sequence length="155" mass="17093">MERTNLAFDMWSDQFRLTDVLKEIISSRDEARPTGCPQEPIAANSQGGQGAVETPADALQGTSQEAQGSAAVQLTSSSRKPSRVRRKVCGFCKQNGETVEVYSSHIVRDSQDKVCCPFLRKYICPVCGATGDKAHTKRFCPKIRSTYVCVYLNKP</sequence>
<keyword evidence="6 8" id="KW-0810">Translation regulation</keyword>
<dbReference type="GO" id="GO:0008270">
    <property type="term" value="F:zinc ion binding"/>
    <property type="evidence" value="ECO:0007669"/>
    <property type="project" value="UniProtKB-KW"/>
</dbReference>
<evidence type="ECO:0000256" key="8">
    <source>
        <dbReference type="PROSITE-ProRule" id="PRU00855"/>
    </source>
</evidence>
<keyword evidence="3" id="KW-0479">Metal-binding</keyword>
<proteinExistence type="inferred from homology"/>
<dbReference type="InterPro" id="IPR008705">
    <property type="entry name" value="Nanos/Xcar2"/>
</dbReference>
<dbReference type="InterPro" id="IPR024161">
    <property type="entry name" value="Znf_nanos-typ"/>
</dbReference>
<dbReference type="Gene3D" id="4.10.60.30">
    <property type="entry name" value="Nanos, RNA-binding domain"/>
    <property type="match status" value="1"/>
</dbReference>
<evidence type="ECO:0000256" key="4">
    <source>
        <dbReference type="ARBA" id="ARBA00022771"/>
    </source>
</evidence>
<dbReference type="GO" id="GO:0006417">
    <property type="term" value="P:regulation of translation"/>
    <property type="evidence" value="ECO:0007669"/>
    <property type="project" value="UniProtKB-UniRule"/>
</dbReference>
<comment type="subcellular location">
    <subcellularLocation>
        <location evidence="1">Cytoplasm</location>
    </subcellularLocation>
</comment>